<dbReference type="OrthoDB" id="202021at2157"/>
<sequence>MSFIAEYSLSNQPIMQTVCRQVPEVTVEVEDEQPDRHDGSHLTFRAIGEEPELERFFERLADDPSVEAFERLSTLSERCLFRVRLTSEGERGMTYVDAVEFGVTLLDIELRAEQARYRAHFPSREALSAYRECCEERDLAFSLRRLYRSEDDETAKYDLTPRQAAVLRRALERGYFDVPRNVSTEELAEEFEVSSQALSALLRRGQRTILRDTFGNEE</sequence>
<evidence type="ECO:0000256" key="2">
    <source>
        <dbReference type="ARBA" id="ARBA00023163"/>
    </source>
</evidence>
<dbReference type="InterPro" id="IPR007050">
    <property type="entry name" value="HTH_bacterioopsin"/>
</dbReference>
<gene>
    <name evidence="5" type="ORF">Natoc_0795</name>
</gene>
<name>L0JV52_9EURY</name>
<dbReference type="HOGENOM" id="CLU_076274_1_0_2"/>
<dbReference type="EMBL" id="CP003929">
    <property type="protein sequence ID" value="AGB36651.1"/>
    <property type="molecule type" value="Genomic_DNA"/>
</dbReference>
<evidence type="ECO:0000313" key="6">
    <source>
        <dbReference type="Proteomes" id="UP000010878"/>
    </source>
</evidence>
<dbReference type="RefSeq" id="WP_015320105.1">
    <property type="nucleotide sequence ID" value="NC_019974.1"/>
</dbReference>
<keyword evidence="2" id="KW-0804">Transcription</keyword>
<keyword evidence="1" id="KW-0805">Transcription regulation</keyword>
<dbReference type="PANTHER" id="PTHR34236">
    <property type="entry name" value="DIMETHYL SULFOXIDE REDUCTASE TRANSCRIPTIONAL ACTIVATOR"/>
    <property type="match status" value="1"/>
</dbReference>
<keyword evidence="6" id="KW-1185">Reference proteome</keyword>
<dbReference type="GeneID" id="14401747"/>
<evidence type="ECO:0000313" key="5">
    <source>
        <dbReference type="EMBL" id="AGB36651.1"/>
    </source>
</evidence>
<dbReference type="AlphaFoldDB" id="L0JV52"/>
<dbReference type="STRING" id="694430.Natoc_0795"/>
<organism evidence="5 6">
    <name type="scientific">Natronococcus occultus SP4</name>
    <dbReference type="NCBI Taxonomy" id="694430"/>
    <lineage>
        <taxon>Archaea</taxon>
        <taxon>Methanobacteriati</taxon>
        <taxon>Methanobacteriota</taxon>
        <taxon>Stenosarchaea group</taxon>
        <taxon>Halobacteria</taxon>
        <taxon>Halobacteriales</taxon>
        <taxon>Natrialbaceae</taxon>
        <taxon>Natronococcus</taxon>
    </lineage>
</organism>
<dbReference type="InterPro" id="IPR036388">
    <property type="entry name" value="WH-like_DNA-bd_sf"/>
</dbReference>
<dbReference type="KEGG" id="nou:Natoc_0795"/>
<evidence type="ECO:0000256" key="1">
    <source>
        <dbReference type="ARBA" id="ARBA00023015"/>
    </source>
</evidence>
<evidence type="ECO:0000259" key="4">
    <source>
        <dbReference type="Pfam" id="PF15915"/>
    </source>
</evidence>
<dbReference type="Pfam" id="PF04967">
    <property type="entry name" value="HTH_10"/>
    <property type="match status" value="1"/>
</dbReference>
<dbReference type="Gene3D" id="1.10.10.10">
    <property type="entry name" value="Winged helix-like DNA-binding domain superfamily/Winged helix DNA-binding domain"/>
    <property type="match status" value="1"/>
</dbReference>
<proteinExistence type="predicted"/>
<dbReference type="PANTHER" id="PTHR34236:SF1">
    <property type="entry name" value="DIMETHYL SULFOXIDE REDUCTASE TRANSCRIPTIONAL ACTIVATOR"/>
    <property type="match status" value="1"/>
</dbReference>
<feature type="domain" description="HTH bat-type" evidence="3">
    <location>
        <begin position="159"/>
        <end position="210"/>
    </location>
</feature>
<dbReference type="InterPro" id="IPR031803">
    <property type="entry name" value="BAT_GAF/HTH-assoc"/>
</dbReference>
<dbReference type="Pfam" id="PF15915">
    <property type="entry name" value="BAT"/>
    <property type="match status" value="1"/>
</dbReference>
<dbReference type="eggNOG" id="arCOG02280">
    <property type="taxonomic scope" value="Archaea"/>
</dbReference>
<accession>L0JV52</accession>
<protein>
    <submittedName>
        <fullName evidence="5">Putative DNA binding protein</fullName>
    </submittedName>
</protein>
<reference evidence="5 6" key="1">
    <citation type="submission" date="2012-11" db="EMBL/GenBank/DDBJ databases">
        <title>FINISHED of Natronococcus occultus SP4, DSM 3396.</title>
        <authorList>
            <consortium name="DOE Joint Genome Institute"/>
            <person name="Eisen J."/>
            <person name="Huntemann M."/>
            <person name="Wei C.-L."/>
            <person name="Han J."/>
            <person name="Detter J.C."/>
            <person name="Han C."/>
            <person name="Tapia R."/>
            <person name="Chen A."/>
            <person name="Kyrpides N."/>
            <person name="Mavromatis K."/>
            <person name="Markowitz V."/>
            <person name="Szeto E."/>
            <person name="Ivanova N."/>
            <person name="Mikhailova N."/>
            <person name="Ovchinnikova G."/>
            <person name="Pagani I."/>
            <person name="Pati A."/>
            <person name="Goodwin L."/>
            <person name="Nordberg H.P."/>
            <person name="Cantor M.N."/>
            <person name="Hua S.X."/>
            <person name="Woyke T."/>
            <person name="Eisen J."/>
            <person name="Klenk H.-P."/>
            <person name="Klenk H.-P."/>
        </authorList>
    </citation>
    <scope>NUCLEOTIDE SEQUENCE [LARGE SCALE GENOMIC DNA]</scope>
    <source>
        <strain evidence="5 6">SP4</strain>
    </source>
</reference>
<feature type="domain" description="Bacterioopsin transcriptional activator GAF and HTH associated" evidence="4">
    <location>
        <begin position="24"/>
        <end position="146"/>
    </location>
</feature>
<evidence type="ECO:0000259" key="3">
    <source>
        <dbReference type="Pfam" id="PF04967"/>
    </source>
</evidence>
<dbReference type="Proteomes" id="UP000010878">
    <property type="component" value="Chromosome"/>
</dbReference>